<feature type="transmembrane region" description="Helical" evidence="1">
    <location>
        <begin position="266"/>
        <end position="283"/>
    </location>
</feature>
<feature type="transmembrane region" description="Helical" evidence="1">
    <location>
        <begin position="100"/>
        <end position="120"/>
    </location>
</feature>
<dbReference type="PANTHER" id="PTHR22911:SF103">
    <property type="entry name" value="BLR2811 PROTEIN"/>
    <property type="match status" value="1"/>
</dbReference>
<evidence type="ECO:0000259" key="2">
    <source>
        <dbReference type="Pfam" id="PF00892"/>
    </source>
</evidence>
<proteinExistence type="predicted"/>
<name>A0A4R1N949_9RHOB</name>
<accession>A0A4R1N949</accession>
<evidence type="ECO:0000256" key="1">
    <source>
        <dbReference type="SAM" id="Phobius"/>
    </source>
</evidence>
<dbReference type="AlphaFoldDB" id="A0A4R1N949"/>
<dbReference type="SUPFAM" id="SSF103481">
    <property type="entry name" value="Multidrug resistance efflux transporter EmrE"/>
    <property type="match status" value="2"/>
</dbReference>
<dbReference type="RefSeq" id="WP_279432505.1">
    <property type="nucleotide sequence ID" value="NZ_SMGR01000003.1"/>
</dbReference>
<feature type="transmembrane region" description="Helical" evidence="1">
    <location>
        <begin position="181"/>
        <end position="205"/>
    </location>
</feature>
<evidence type="ECO:0000313" key="4">
    <source>
        <dbReference type="Proteomes" id="UP000295673"/>
    </source>
</evidence>
<comment type="caution">
    <text evidence="3">The sequence shown here is derived from an EMBL/GenBank/DDBJ whole genome shotgun (WGS) entry which is preliminary data.</text>
</comment>
<feature type="transmembrane region" description="Helical" evidence="1">
    <location>
        <begin position="211"/>
        <end position="231"/>
    </location>
</feature>
<feature type="transmembrane region" description="Helical" evidence="1">
    <location>
        <begin position="37"/>
        <end position="59"/>
    </location>
</feature>
<evidence type="ECO:0000313" key="3">
    <source>
        <dbReference type="EMBL" id="TCL00302.1"/>
    </source>
</evidence>
<dbReference type="Pfam" id="PF00892">
    <property type="entry name" value="EamA"/>
    <property type="match status" value="1"/>
</dbReference>
<gene>
    <name evidence="3" type="ORF">BXY66_2943</name>
</gene>
<reference evidence="3 4" key="1">
    <citation type="submission" date="2019-03" db="EMBL/GenBank/DDBJ databases">
        <title>Genomic Encyclopedia of Archaeal and Bacterial Type Strains, Phase II (KMG-II): from individual species to whole genera.</title>
        <authorList>
            <person name="Goeker M."/>
        </authorList>
    </citation>
    <scope>NUCLEOTIDE SEQUENCE [LARGE SCALE GENOMIC DNA]</scope>
    <source>
        <strain evidence="3 4">DSM 26433</strain>
    </source>
</reference>
<dbReference type="InterPro" id="IPR000620">
    <property type="entry name" value="EamA_dom"/>
</dbReference>
<dbReference type="InterPro" id="IPR037185">
    <property type="entry name" value="EmrE-like"/>
</dbReference>
<feature type="transmembrane region" description="Helical" evidence="1">
    <location>
        <begin position="243"/>
        <end position="260"/>
    </location>
</feature>
<organism evidence="3 4">
    <name type="scientific">Shimia isoporae</name>
    <dbReference type="NCBI Taxonomy" id="647720"/>
    <lineage>
        <taxon>Bacteria</taxon>
        <taxon>Pseudomonadati</taxon>
        <taxon>Pseudomonadota</taxon>
        <taxon>Alphaproteobacteria</taxon>
        <taxon>Rhodobacterales</taxon>
        <taxon>Roseobacteraceae</taxon>
    </lineage>
</organism>
<protein>
    <submittedName>
        <fullName evidence="3">S-adenosylmethionine uptake transporter</fullName>
    </submittedName>
</protein>
<dbReference type="Proteomes" id="UP000295673">
    <property type="component" value="Unassembled WGS sequence"/>
</dbReference>
<feature type="transmembrane region" description="Helical" evidence="1">
    <location>
        <begin position="127"/>
        <end position="145"/>
    </location>
</feature>
<feature type="domain" description="EamA" evidence="2">
    <location>
        <begin position="9"/>
        <end position="142"/>
    </location>
</feature>
<feature type="transmembrane region" description="Helical" evidence="1">
    <location>
        <begin position="151"/>
        <end position="169"/>
    </location>
</feature>
<keyword evidence="4" id="KW-1185">Reference proteome</keyword>
<feature type="transmembrane region" description="Helical" evidence="1">
    <location>
        <begin position="71"/>
        <end position="94"/>
    </location>
</feature>
<sequence>MAVLTDNTKGALLMMCSMAAFTFNDTCVKLLGPEVPLFQMLFLRGVASSLMIWGLARALGALRWRIPRRDWGLVALRTVAEVGAAYFFITALYHMPIANVTAVLQVLPLTVTLGGAMFFGEAVGWRRMSAILAGFIGMLLIVRPGPEGFDIYAGYALAAVFFVTVRDLSTRRMSAEVPSMTVTLVASLGVMGFAGVASLGVEWVALDARQIGLIGGASVFILGGYLFSVMVMRVGEIGFIAPFRYTSLLWALLLGLVFFGNWPDPITFLGCAIVVGAGVFTLLRGRKLDQEKSART</sequence>
<dbReference type="EMBL" id="SMGR01000003">
    <property type="protein sequence ID" value="TCL00302.1"/>
    <property type="molecule type" value="Genomic_DNA"/>
</dbReference>
<keyword evidence="1" id="KW-1133">Transmembrane helix</keyword>
<keyword evidence="1" id="KW-0472">Membrane</keyword>
<dbReference type="GO" id="GO:0016020">
    <property type="term" value="C:membrane"/>
    <property type="evidence" value="ECO:0007669"/>
    <property type="project" value="InterPro"/>
</dbReference>
<dbReference type="PANTHER" id="PTHR22911">
    <property type="entry name" value="ACYL-MALONYL CONDENSING ENZYME-RELATED"/>
    <property type="match status" value="1"/>
</dbReference>
<keyword evidence="1" id="KW-0812">Transmembrane</keyword>